<accession>A0A251QDH9</accession>
<keyword evidence="1" id="KW-1133">Transmembrane helix</keyword>
<keyword evidence="1" id="KW-0812">Transmembrane</keyword>
<gene>
    <name evidence="2" type="ORF">PRUPE_2G091400</name>
</gene>
<dbReference type="AlphaFoldDB" id="A0A251QDH9"/>
<sequence>MNCSSDMAYNVVSPIVLEFGSLNFEVLESSLPKKKKKVLEYYSVLWICGLKLVFLRISKIGWYFRLGIAVK</sequence>
<organism evidence="2 3">
    <name type="scientific">Prunus persica</name>
    <name type="common">Peach</name>
    <name type="synonym">Amygdalus persica</name>
    <dbReference type="NCBI Taxonomy" id="3760"/>
    <lineage>
        <taxon>Eukaryota</taxon>
        <taxon>Viridiplantae</taxon>
        <taxon>Streptophyta</taxon>
        <taxon>Embryophyta</taxon>
        <taxon>Tracheophyta</taxon>
        <taxon>Spermatophyta</taxon>
        <taxon>Magnoliopsida</taxon>
        <taxon>eudicotyledons</taxon>
        <taxon>Gunneridae</taxon>
        <taxon>Pentapetalae</taxon>
        <taxon>rosids</taxon>
        <taxon>fabids</taxon>
        <taxon>Rosales</taxon>
        <taxon>Rosaceae</taxon>
        <taxon>Amygdaloideae</taxon>
        <taxon>Amygdaleae</taxon>
        <taxon>Prunus</taxon>
    </lineage>
</organism>
<dbReference type="EMBL" id="CM007652">
    <property type="protein sequence ID" value="ONI21823.1"/>
    <property type="molecule type" value="Genomic_DNA"/>
</dbReference>
<protein>
    <submittedName>
        <fullName evidence="2">Uncharacterized protein</fullName>
    </submittedName>
</protein>
<dbReference type="Proteomes" id="UP000006882">
    <property type="component" value="Chromosome G2"/>
</dbReference>
<name>A0A251QDH9_PRUPE</name>
<keyword evidence="1" id="KW-0472">Membrane</keyword>
<feature type="transmembrane region" description="Helical" evidence="1">
    <location>
        <begin position="39"/>
        <end position="57"/>
    </location>
</feature>
<keyword evidence="3" id="KW-1185">Reference proteome</keyword>
<evidence type="ECO:0000313" key="2">
    <source>
        <dbReference type="EMBL" id="ONI21823.1"/>
    </source>
</evidence>
<evidence type="ECO:0000256" key="1">
    <source>
        <dbReference type="SAM" id="Phobius"/>
    </source>
</evidence>
<reference evidence="2 3" key="1">
    <citation type="journal article" date="2013" name="Nat. Genet.">
        <title>The high-quality draft genome of peach (Prunus persica) identifies unique patterns of genetic diversity, domestication and genome evolution.</title>
        <authorList>
            <consortium name="International Peach Genome Initiative"/>
            <person name="Verde I."/>
            <person name="Abbott A.G."/>
            <person name="Scalabrin S."/>
            <person name="Jung S."/>
            <person name="Shu S."/>
            <person name="Marroni F."/>
            <person name="Zhebentyayeva T."/>
            <person name="Dettori M.T."/>
            <person name="Grimwood J."/>
            <person name="Cattonaro F."/>
            <person name="Zuccolo A."/>
            <person name="Rossini L."/>
            <person name="Jenkins J."/>
            <person name="Vendramin E."/>
            <person name="Meisel L.A."/>
            <person name="Decroocq V."/>
            <person name="Sosinski B."/>
            <person name="Prochnik S."/>
            <person name="Mitros T."/>
            <person name="Policriti A."/>
            <person name="Cipriani G."/>
            <person name="Dondini L."/>
            <person name="Ficklin S."/>
            <person name="Goodstein D.M."/>
            <person name="Xuan P."/>
            <person name="Del Fabbro C."/>
            <person name="Aramini V."/>
            <person name="Copetti D."/>
            <person name="Gonzalez S."/>
            <person name="Horner D.S."/>
            <person name="Falchi R."/>
            <person name="Lucas S."/>
            <person name="Mica E."/>
            <person name="Maldonado J."/>
            <person name="Lazzari B."/>
            <person name="Bielenberg D."/>
            <person name="Pirona R."/>
            <person name="Miculan M."/>
            <person name="Barakat A."/>
            <person name="Testolin R."/>
            <person name="Stella A."/>
            <person name="Tartarini S."/>
            <person name="Tonutti P."/>
            <person name="Arus P."/>
            <person name="Orellana A."/>
            <person name="Wells C."/>
            <person name="Main D."/>
            <person name="Vizzotto G."/>
            <person name="Silva H."/>
            <person name="Salamini F."/>
            <person name="Schmutz J."/>
            <person name="Morgante M."/>
            <person name="Rokhsar D.S."/>
        </authorList>
    </citation>
    <scope>NUCLEOTIDE SEQUENCE [LARGE SCALE GENOMIC DNA]</scope>
    <source>
        <strain evidence="3">cv. Nemared</strain>
    </source>
</reference>
<dbReference type="Gramene" id="ONI21823">
    <property type="protein sequence ID" value="ONI21823"/>
    <property type="gene ID" value="PRUPE_2G091400"/>
</dbReference>
<proteinExistence type="predicted"/>
<evidence type="ECO:0000313" key="3">
    <source>
        <dbReference type="Proteomes" id="UP000006882"/>
    </source>
</evidence>